<evidence type="ECO:0000313" key="1">
    <source>
        <dbReference type="EMBL" id="KAG8047952.1"/>
    </source>
</evidence>
<dbReference type="Proteomes" id="UP000729402">
    <property type="component" value="Unassembled WGS sequence"/>
</dbReference>
<dbReference type="EMBL" id="JAAALK010000290">
    <property type="protein sequence ID" value="KAG8047952.1"/>
    <property type="molecule type" value="Genomic_DNA"/>
</dbReference>
<keyword evidence="2" id="KW-1185">Reference proteome</keyword>
<accession>A0A8J5RF95</accession>
<protein>
    <submittedName>
        <fullName evidence="1">Uncharacterized protein</fullName>
    </submittedName>
</protein>
<evidence type="ECO:0000313" key="2">
    <source>
        <dbReference type="Proteomes" id="UP000729402"/>
    </source>
</evidence>
<reference evidence="1" key="2">
    <citation type="submission" date="2021-02" db="EMBL/GenBank/DDBJ databases">
        <authorList>
            <person name="Kimball J.A."/>
            <person name="Haas M.W."/>
            <person name="Macchietto M."/>
            <person name="Kono T."/>
            <person name="Duquette J."/>
            <person name="Shao M."/>
        </authorList>
    </citation>
    <scope>NUCLEOTIDE SEQUENCE</scope>
    <source>
        <tissue evidence="1">Fresh leaf tissue</tissue>
    </source>
</reference>
<organism evidence="1 2">
    <name type="scientific">Zizania palustris</name>
    <name type="common">Northern wild rice</name>
    <dbReference type="NCBI Taxonomy" id="103762"/>
    <lineage>
        <taxon>Eukaryota</taxon>
        <taxon>Viridiplantae</taxon>
        <taxon>Streptophyta</taxon>
        <taxon>Embryophyta</taxon>
        <taxon>Tracheophyta</taxon>
        <taxon>Spermatophyta</taxon>
        <taxon>Magnoliopsida</taxon>
        <taxon>Liliopsida</taxon>
        <taxon>Poales</taxon>
        <taxon>Poaceae</taxon>
        <taxon>BOP clade</taxon>
        <taxon>Oryzoideae</taxon>
        <taxon>Oryzeae</taxon>
        <taxon>Zizaniinae</taxon>
        <taxon>Zizania</taxon>
    </lineage>
</organism>
<dbReference type="OrthoDB" id="263560at2759"/>
<reference evidence="1" key="1">
    <citation type="journal article" date="2021" name="bioRxiv">
        <title>Whole Genome Assembly and Annotation of Northern Wild Rice, Zizania palustris L., Supports a Whole Genome Duplication in the Zizania Genus.</title>
        <authorList>
            <person name="Haas M."/>
            <person name="Kono T."/>
            <person name="Macchietto M."/>
            <person name="Millas R."/>
            <person name="McGilp L."/>
            <person name="Shao M."/>
            <person name="Duquette J."/>
            <person name="Hirsch C.N."/>
            <person name="Kimball J."/>
        </authorList>
    </citation>
    <scope>NUCLEOTIDE SEQUENCE</scope>
    <source>
        <tissue evidence="1">Fresh leaf tissue</tissue>
    </source>
</reference>
<gene>
    <name evidence="1" type="ORF">GUJ93_ZPchr0008g11386</name>
</gene>
<sequence>MHEECLQSNYSSVEKLRNSHVQGNAVSQSRKVSIGIAMLRNDLSVLLFLLYNLLLRLFSLVSDSPLLLVRVCVCVAPGVWAPPVRLPFYPPNPRERNLSIISSYMVSEP</sequence>
<dbReference type="AlphaFoldDB" id="A0A8J5RF95"/>
<proteinExistence type="predicted"/>
<name>A0A8J5RF95_ZIZPA</name>
<comment type="caution">
    <text evidence="1">The sequence shown here is derived from an EMBL/GenBank/DDBJ whole genome shotgun (WGS) entry which is preliminary data.</text>
</comment>